<comment type="caution">
    <text evidence="1">The sequence shown here is derived from an EMBL/GenBank/DDBJ whole genome shotgun (WGS) entry which is preliminary data.</text>
</comment>
<gene>
    <name evidence="1" type="ORF">TNIN_16231</name>
</gene>
<organism evidence="1 2">
    <name type="scientific">Trichonephila inaurata madagascariensis</name>
    <dbReference type="NCBI Taxonomy" id="2747483"/>
    <lineage>
        <taxon>Eukaryota</taxon>
        <taxon>Metazoa</taxon>
        <taxon>Ecdysozoa</taxon>
        <taxon>Arthropoda</taxon>
        <taxon>Chelicerata</taxon>
        <taxon>Arachnida</taxon>
        <taxon>Araneae</taxon>
        <taxon>Araneomorphae</taxon>
        <taxon>Entelegynae</taxon>
        <taxon>Araneoidea</taxon>
        <taxon>Nephilidae</taxon>
        <taxon>Trichonephila</taxon>
        <taxon>Trichonephila inaurata</taxon>
    </lineage>
</organism>
<accession>A0A8X7CGE4</accession>
<evidence type="ECO:0000313" key="1">
    <source>
        <dbReference type="EMBL" id="GFY71419.1"/>
    </source>
</evidence>
<dbReference type="Proteomes" id="UP000886998">
    <property type="component" value="Unassembled WGS sequence"/>
</dbReference>
<dbReference type="EMBL" id="BMAV01018801">
    <property type="protein sequence ID" value="GFY71419.1"/>
    <property type="molecule type" value="Genomic_DNA"/>
</dbReference>
<sequence length="101" mass="11977">MWKLSRTRYEYKLNMRIRYFETGKYISVYLLFPPKGNQENDALVLVKTIHPLGTDIFAAEVNLTVQYVSVFEMFAYELFIQCVAFMRVQIVDASNMMDRMN</sequence>
<proteinExistence type="predicted"/>
<name>A0A8X7CGE4_9ARAC</name>
<protein>
    <submittedName>
        <fullName evidence="1">Uncharacterized protein</fullName>
    </submittedName>
</protein>
<keyword evidence="2" id="KW-1185">Reference proteome</keyword>
<evidence type="ECO:0000313" key="2">
    <source>
        <dbReference type="Proteomes" id="UP000886998"/>
    </source>
</evidence>
<dbReference type="AlphaFoldDB" id="A0A8X7CGE4"/>
<reference evidence="1" key="1">
    <citation type="submission" date="2020-08" db="EMBL/GenBank/DDBJ databases">
        <title>Multicomponent nature underlies the extraordinary mechanical properties of spider dragline silk.</title>
        <authorList>
            <person name="Kono N."/>
            <person name="Nakamura H."/>
            <person name="Mori M."/>
            <person name="Yoshida Y."/>
            <person name="Ohtoshi R."/>
            <person name="Malay A.D."/>
            <person name="Moran D.A.P."/>
            <person name="Tomita M."/>
            <person name="Numata K."/>
            <person name="Arakawa K."/>
        </authorList>
    </citation>
    <scope>NUCLEOTIDE SEQUENCE</scope>
</reference>